<gene>
    <name evidence="3" type="ORF">IAA21_12215</name>
</gene>
<dbReference type="Pfam" id="PF01609">
    <property type="entry name" value="DDE_Tnp_1"/>
    <property type="match status" value="1"/>
</dbReference>
<protein>
    <submittedName>
        <fullName evidence="3">IS1634 family transposase</fullName>
    </submittedName>
</protein>
<reference evidence="3" key="1">
    <citation type="journal article" date="2021" name="PeerJ">
        <title>Extensive microbial diversity within the chicken gut microbiome revealed by metagenomics and culture.</title>
        <authorList>
            <person name="Gilroy R."/>
            <person name="Ravi A."/>
            <person name="Getino M."/>
            <person name="Pursley I."/>
            <person name="Horton D.L."/>
            <person name="Alikhan N.F."/>
            <person name="Baker D."/>
            <person name="Gharbi K."/>
            <person name="Hall N."/>
            <person name="Watson M."/>
            <person name="Adriaenssens E.M."/>
            <person name="Foster-Nyarko E."/>
            <person name="Jarju S."/>
            <person name="Secka A."/>
            <person name="Antonio M."/>
            <person name="Oren A."/>
            <person name="Chaudhuri R.R."/>
            <person name="La Ragione R."/>
            <person name="Hildebrand F."/>
            <person name="Pallen M.J."/>
        </authorList>
    </citation>
    <scope>NUCLEOTIDE SEQUENCE</scope>
    <source>
        <strain evidence="3">14324</strain>
    </source>
</reference>
<sequence length="538" mass="62883">MAYFLKKSNLNKGTYLQIYESFYDPRKKNTAHRSYKALGYVHELQEKGIEDPVAFFKDEVARLNQQLAEQRQNEKDLQISEETPEKLLGYFPLKNLNESLDVKKYIDLMQTATDFKFNVFSLLSSLIYSRAVCPCSKAKTFDEVLPKLYEPARFSLNQLYAGLEYLGSEYEKIIEIYNHQINRKYPFDTSHTYFDCTNFYFEIDREDDFRRKGPSKENRKDPIVGMGLLLDAHQIPIGMKLYPGSESEKPVIRKVIDDLKSRNNISGKTIQVADKGLNCSENILHAVKSGDGYLFSKSVKQLPETEQVWVLLENDYRDVKNEKGDLLYRIKECVDDFPYKYTDEQGREKIIRLQEKRVAVYNPQLAKKQKNEICRQIEKAKILRASQAKRSEYGDSAKFVTFQAVDKEGKKSEDKVKVLMNEKAIEKALELAGYNLFVTSEIQMSDSEVYHTYHNLWRIEESFRIMKSQLDARPVYLQKEDTITGHFLVCYLAVLLTRLLQFKVLGEQYSSEDILNFFKQFRAARVSERKYINLTRNS</sequence>
<dbReference type="AlphaFoldDB" id="A0A9D2DUY4"/>
<dbReference type="GO" id="GO:0006313">
    <property type="term" value="P:DNA transposition"/>
    <property type="evidence" value="ECO:0007669"/>
    <property type="project" value="InterPro"/>
</dbReference>
<evidence type="ECO:0000256" key="1">
    <source>
        <dbReference type="SAM" id="Coils"/>
    </source>
</evidence>
<accession>A0A9D2DUY4</accession>
<dbReference type="EMBL" id="DXBU01000160">
    <property type="protein sequence ID" value="HIZ23538.1"/>
    <property type="molecule type" value="Genomic_DNA"/>
</dbReference>
<feature type="non-terminal residue" evidence="3">
    <location>
        <position position="538"/>
    </location>
</feature>
<name>A0A9D2DUY4_9FIRM</name>
<dbReference type="Proteomes" id="UP000824041">
    <property type="component" value="Unassembled WGS sequence"/>
</dbReference>
<dbReference type="InterPro" id="IPR012337">
    <property type="entry name" value="RNaseH-like_sf"/>
</dbReference>
<dbReference type="InterPro" id="IPR002559">
    <property type="entry name" value="Transposase_11"/>
</dbReference>
<proteinExistence type="predicted"/>
<keyword evidence="1" id="KW-0175">Coiled coil</keyword>
<feature type="domain" description="Transposase IS4-like" evidence="2">
    <location>
        <begin position="211"/>
        <end position="496"/>
    </location>
</feature>
<comment type="caution">
    <text evidence="3">The sequence shown here is derived from an EMBL/GenBank/DDBJ whole genome shotgun (WGS) entry which is preliminary data.</text>
</comment>
<feature type="coiled-coil region" evidence="1">
    <location>
        <begin position="53"/>
        <end position="80"/>
    </location>
</feature>
<dbReference type="GO" id="GO:0003677">
    <property type="term" value="F:DNA binding"/>
    <property type="evidence" value="ECO:0007669"/>
    <property type="project" value="InterPro"/>
</dbReference>
<dbReference type="PANTHER" id="PTHR34614:SF2">
    <property type="entry name" value="TRANSPOSASE IS4-LIKE DOMAIN-CONTAINING PROTEIN"/>
    <property type="match status" value="1"/>
</dbReference>
<dbReference type="GO" id="GO:0004803">
    <property type="term" value="F:transposase activity"/>
    <property type="evidence" value="ECO:0007669"/>
    <property type="project" value="InterPro"/>
</dbReference>
<evidence type="ECO:0000313" key="3">
    <source>
        <dbReference type="EMBL" id="HIZ23538.1"/>
    </source>
</evidence>
<dbReference type="SUPFAM" id="SSF53098">
    <property type="entry name" value="Ribonuclease H-like"/>
    <property type="match status" value="1"/>
</dbReference>
<dbReference type="NCBIfam" id="NF033559">
    <property type="entry name" value="transpos_IS1634"/>
    <property type="match status" value="1"/>
</dbReference>
<evidence type="ECO:0000259" key="2">
    <source>
        <dbReference type="Pfam" id="PF01609"/>
    </source>
</evidence>
<evidence type="ECO:0000313" key="4">
    <source>
        <dbReference type="Proteomes" id="UP000824041"/>
    </source>
</evidence>
<dbReference type="PANTHER" id="PTHR34614">
    <property type="match status" value="1"/>
</dbReference>
<reference evidence="3" key="2">
    <citation type="submission" date="2021-04" db="EMBL/GenBank/DDBJ databases">
        <authorList>
            <person name="Gilroy R."/>
        </authorList>
    </citation>
    <scope>NUCLEOTIDE SEQUENCE</scope>
    <source>
        <strain evidence="3">14324</strain>
    </source>
</reference>
<dbReference type="InterPro" id="IPR047654">
    <property type="entry name" value="IS1634_transpos"/>
</dbReference>
<organism evidence="3 4">
    <name type="scientific">Candidatus Blautia faecigallinarum</name>
    <dbReference type="NCBI Taxonomy" id="2838488"/>
    <lineage>
        <taxon>Bacteria</taxon>
        <taxon>Bacillati</taxon>
        <taxon>Bacillota</taxon>
        <taxon>Clostridia</taxon>
        <taxon>Lachnospirales</taxon>
        <taxon>Lachnospiraceae</taxon>
        <taxon>Blautia</taxon>
    </lineage>
</organism>